<accession>A0AA36EXL9</accession>
<keyword evidence="2" id="KW-1185">Reference proteome</keyword>
<protein>
    <submittedName>
        <fullName evidence="1">Uncharacterized protein</fullName>
    </submittedName>
</protein>
<evidence type="ECO:0000313" key="2">
    <source>
        <dbReference type="Proteomes" id="UP001162480"/>
    </source>
</evidence>
<dbReference type="EMBL" id="OX597815">
    <property type="protein sequence ID" value="CAI9717064.1"/>
    <property type="molecule type" value="Genomic_DNA"/>
</dbReference>
<gene>
    <name evidence="1" type="ORF">OCTVUL_1B021428</name>
</gene>
<sequence>MMPYSGLACVYSIVSENETNMVNEECDNIQTKYKVSKLLYVIREEVLYCVHCILGDRRSANICKFDLFSRSIGDIKEK</sequence>
<organism evidence="1 2">
    <name type="scientific">Octopus vulgaris</name>
    <name type="common">Common octopus</name>
    <dbReference type="NCBI Taxonomy" id="6645"/>
    <lineage>
        <taxon>Eukaryota</taxon>
        <taxon>Metazoa</taxon>
        <taxon>Spiralia</taxon>
        <taxon>Lophotrochozoa</taxon>
        <taxon>Mollusca</taxon>
        <taxon>Cephalopoda</taxon>
        <taxon>Coleoidea</taxon>
        <taxon>Octopodiformes</taxon>
        <taxon>Octopoda</taxon>
        <taxon>Incirrata</taxon>
        <taxon>Octopodidae</taxon>
        <taxon>Octopus</taxon>
    </lineage>
</organism>
<dbReference type="Proteomes" id="UP001162480">
    <property type="component" value="Chromosome 2"/>
</dbReference>
<reference evidence="1" key="1">
    <citation type="submission" date="2023-08" db="EMBL/GenBank/DDBJ databases">
        <authorList>
            <person name="Alioto T."/>
            <person name="Alioto T."/>
            <person name="Gomez Garrido J."/>
        </authorList>
    </citation>
    <scope>NUCLEOTIDE SEQUENCE</scope>
</reference>
<dbReference type="AlphaFoldDB" id="A0AA36EXL9"/>
<name>A0AA36EXL9_OCTVU</name>
<proteinExistence type="predicted"/>
<evidence type="ECO:0000313" key="1">
    <source>
        <dbReference type="EMBL" id="CAI9717064.1"/>
    </source>
</evidence>